<dbReference type="WBParaSite" id="SRAE_0000078300.1">
    <property type="protein sequence ID" value="SRAE_0000078300.1"/>
    <property type="gene ID" value="WBGene00256542"/>
</dbReference>
<name>A0A090L2I9_STRRB</name>
<reference evidence="1" key="2">
    <citation type="submission" date="2014-09" db="EMBL/GenBank/DDBJ databases">
        <authorList>
            <person name="Aslett A.Martin."/>
        </authorList>
    </citation>
    <scope>NUCLEOTIDE SEQUENCE</scope>
    <source>
        <strain evidence="1">ED321 Heterogonic</strain>
    </source>
</reference>
<reference evidence="2" key="1">
    <citation type="submission" date="2014-09" db="EMBL/GenBank/DDBJ databases">
        <authorList>
            <person name="Martin A.A."/>
        </authorList>
    </citation>
    <scope>NUCLEOTIDE SEQUENCE</scope>
    <source>
        <strain evidence="2">ED321</strain>
    </source>
</reference>
<dbReference type="WormBase" id="SRAE_0000078300">
    <property type="protein sequence ID" value="SRP07024"/>
    <property type="gene ID" value="WBGene00256542"/>
</dbReference>
<sequence>MRLALYSFLFLIFAFQYYCFRFPGMGRRHNKLKLHNSNYIQRSNSFSYYRNPLNQRGQIMNPQPSMYQRMNGRKKRDLYEIFKKM</sequence>
<dbReference type="EMBL" id="LN609449">
    <property type="protein sequence ID" value="CEF61669.1"/>
    <property type="molecule type" value="Genomic_DNA"/>
</dbReference>
<dbReference type="Proteomes" id="UP000035682">
    <property type="component" value="Unplaced"/>
</dbReference>
<evidence type="ECO:0000313" key="4">
    <source>
        <dbReference type="WormBase" id="SRAE_0000078300"/>
    </source>
</evidence>
<accession>A0A090L2I9</accession>
<evidence type="ECO:0000313" key="2">
    <source>
        <dbReference type="Proteomes" id="UP000035682"/>
    </source>
</evidence>
<keyword evidence="2" id="KW-1185">Reference proteome</keyword>
<dbReference type="GeneID" id="36374038"/>
<dbReference type="AlphaFoldDB" id="A0A090L2I9"/>
<organism evidence="1">
    <name type="scientific">Strongyloides ratti</name>
    <name type="common">Parasitic roundworm</name>
    <dbReference type="NCBI Taxonomy" id="34506"/>
    <lineage>
        <taxon>Eukaryota</taxon>
        <taxon>Metazoa</taxon>
        <taxon>Ecdysozoa</taxon>
        <taxon>Nematoda</taxon>
        <taxon>Chromadorea</taxon>
        <taxon>Rhabditida</taxon>
        <taxon>Tylenchina</taxon>
        <taxon>Panagrolaimomorpha</taxon>
        <taxon>Strongyloidoidea</taxon>
        <taxon>Strongyloididae</taxon>
        <taxon>Strongyloides</taxon>
    </lineage>
</organism>
<proteinExistence type="predicted"/>
<evidence type="ECO:0000313" key="1">
    <source>
        <dbReference type="EMBL" id="CEF61669.1"/>
    </source>
</evidence>
<reference evidence="3" key="3">
    <citation type="submission" date="2020-12" db="UniProtKB">
        <authorList>
            <consortium name="WormBaseParasite"/>
        </authorList>
    </citation>
    <scope>IDENTIFICATION</scope>
</reference>
<dbReference type="RefSeq" id="XP_024500876.1">
    <property type="nucleotide sequence ID" value="XM_024646727.1"/>
</dbReference>
<dbReference type="CTD" id="36374038"/>
<protein>
    <submittedName>
        <fullName evidence="1 3">Uncharacterized protein</fullName>
    </submittedName>
</protein>
<evidence type="ECO:0000313" key="3">
    <source>
        <dbReference type="WBParaSite" id="SRAE_0000078300.1"/>
    </source>
</evidence>
<gene>
    <name evidence="1 3 4" type="ORF">SRAE_0000078300</name>
</gene>